<feature type="DNA-binding region" description="OmpR/PhoB-type" evidence="5">
    <location>
        <begin position="1"/>
        <end position="99"/>
    </location>
</feature>
<keyword evidence="9" id="KW-1185">Reference proteome</keyword>
<comment type="similarity">
    <text evidence="1">Belongs to the AfsR/DnrI/RedD regulatory family.</text>
</comment>
<proteinExistence type="inferred from homology"/>
<keyword evidence="4" id="KW-0804">Transcription</keyword>
<dbReference type="SMART" id="SM00862">
    <property type="entry name" value="Trans_reg_C"/>
    <property type="match status" value="1"/>
</dbReference>
<dbReference type="InterPro" id="IPR051677">
    <property type="entry name" value="AfsR-DnrI-RedD_regulator"/>
</dbReference>
<evidence type="ECO:0000313" key="9">
    <source>
        <dbReference type="Proteomes" id="UP001501705"/>
    </source>
</evidence>
<dbReference type="SUPFAM" id="SSF46894">
    <property type="entry name" value="C-terminal effector domain of the bipartite response regulators"/>
    <property type="match status" value="1"/>
</dbReference>
<organism evidence="8 9">
    <name type="scientific">Kribbella hippodromi</name>
    <dbReference type="NCBI Taxonomy" id="434347"/>
    <lineage>
        <taxon>Bacteria</taxon>
        <taxon>Bacillati</taxon>
        <taxon>Actinomycetota</taxon>
        <taxon>Actinomycetes</taxon>
        <taxon>Propionibacteriales</taxon>
        <taxon>Kribbellaceae</taxon>
        <taxon>Kribbella</taxon>
    </lineage>
</organism>
<dbReference type="InterPro" id="IPR036388">
    <property type="entry name" value="WH-like_DNA-bd_sf"/>
</dbReference>
<dbReference type="Proteomes" id="UP001501705">
    <property type="component" value="Unassembled WGS sequence"/>
</dbReference>
<dbReference type="SUPFAM" id="SSF48452">
    <property type="entry name" value="TPR-like"/>
    <property type="match status" value="3"/>
</dbReference>
<dbReference type="PANTHER" id="PTHR35807">
    <property type="entry name" value="TRANSCRIPTIONAL REGULATOR REDD-RELATED"/>
    <property type="match status" value="1"/>
</dbReference>
<evidence type="ECO:0000256" key="1">
    <source>
        <dbReference type="ARBA" id="ARBA00005820"/>
    </source>
</evidence>
<dbReference type="PANTHER" id="PTHR35807:SF1">
    <property type="entry name" value="TRANSCRIPTIONAL REGULATOR REDD"/>
    <property type="match status" value="1"/>
</dbReference>
<dbReference type="InterPro" id="IPR027417">
    <property type="entry name" value="P-loop_NTPase"/>
</dbReference>
<evidence type="ECO:0000256" key="2">
    <source>
        <dbReference type="ARBA" id="ARBA00023015"/>
    </source>
</evidence>
<dbReference type="SUPFAM" id="SSF52540">
    <property type="entry name" value="P-loop containing nucleoside triphosphate hydrolases"/>
    <property type="match status" value="1"/>
</dbReference>
<dbReference type="CDD" id="cd15831">
    <property type="entry name" value="BTAD"/>
    <property type="match status" value="1"/>
</dbReference>
<dbReference type="Gene3D" id="3.40.50.300">
    <property type="entry name" value="P-loop containing nucleotide triphosphate hydrolases"/>
    <property type="match status" value="1"/>
</dbReference>
<reference evidence="9" key="1">
    <citation type="journal article" date="2019" name="Int. J. Syst. Evol. Microbiol.">
        <title>The Global Catalogue of Microorganisms (GCM) 10K type strain sequencing project: providing services to taxonomists for standard genome sequencing and annotation.</title>
        <authorList>
            <consortium name="The Broad Institute Genomics Platform"/>
            <consortium name="The Broad Institute Genome Sequencing Center for Infectious Disease"/>
            <person name="Wu L."/>
            <person name="Ma J."/>
        </authorList>
    </citation>
    <scope>NUCLEOTIDE SEQUENCE [LARGE SCALE GENOMIC DNA]</scope>
    <source>
        <strain evidence="9">JCM 15572</strain>
    </source>
</reference>
<evidence type="ECO:0000256" key="5">
    <source>
        <dbReference type="PROSITE-ProRule" id="PRU01091"/>
    </source>
</evidence>
<comment type="caution">
    <text evidence="8">The sequence shown here is derived from an EMBL/GenBank/DDBJ whole genome shotgun (WGS) entry which is preliminary data.</text>
</comment>
<name>A0ABP4PMA1_9ACTN</name>
<protein>
    <submittedName>
        <fullName evidence="8">BTAD domain-containing putative transcriptional regulator</fullName>
    </submittedName>
</protein>
<dbReference type="RefSeq" id="WP_344236263.1">
    <property type="nucleotide sequence ID" value="NZ_BAAAPH010000015.1"/>
</dbReference>
<feature type="domain" description="OmpR/PhoB-type" evidence="7">
    <location>
        <begin position="1"/>
        <end position="99"/>
    </location>
</feature>
<evidence type="ECO:0000313" key="8">
    <source>
        <dbReference type="EMBL" id="GAA1585200.1"/>
    </source>
</evidence>
<keyword evidence="2" id="KW-0805">Transcription regulation</keyword>
<evidence type="ECO:0000256" key="4">
    <source>
        <dbReference type="ARBA" id="ARBA00023163"/>
    </source>
</evidence>
<evidence type="ECO:0000256" key="3">
    <source>
        <dbReference type="ARBA" id="ARBA00023125"/>
    </source>
</evidence>
<dbReference type="SMART" id="SM01043">
    <property type="entry name" value="BTAD"/>
    <property type="match status" value="1"/>
</dbReference>
<sequence>MEFRLLGQLEVRAGGAEVRIGRRQERLVLAALLLKANETVPPTELIDLIWPDNPPTDAAGAVQVYVSRLRKTGVRVDGTRDGYRVVVEPEAVDLYRFRRSVAEARRTIDPVARSAKLRTALELWRGKPLADLFADAVRTQVLAGVEEERRAAEQDRVDADLAAGLHEALAEELAERVAAEPLREQLVIAWMTALYRSGRKGDALAAYSGLADRLAGEFGLDPAPAVRRLQLAIRRDDPALRLPGTARGGDAVPRELPADISVLVGRDDLLEEARGVLTGTARVYCLWGAAGVGKSALATRIGHLVSADFPDGQLFARLQDVHGAPVPPEVLLGRMLRSLGVAPRAIPASLEERTALFREQTASRRVLVVLDDALHAPDVAHLLPTGPHSAAIITSRRHLPNLTTPALPDATQAIHRQVVPLDANTSQGLLIRLVGRALHDHATLHTLVTGCAGLPLALRIVGARLALSGEDALPALLASQPGSGDSPPVSSRPDTGQGLQLDSLVAGDLAVRSSLDRTVALLDGEGQALFERLSLVGVTEFPSWVAAPLLDCDETTGLAAFERLVDLGLVELVSGRYYKLHDLVRSYSAARLAATGDPSKPRDRYLTAVHRLTALADTQLNHGMTLATHLEVPAQPILPAAEQEITDDPTLWFSRTWQLIGAAAFTALDLGKAELAGQLALRLNGYHVTQELLEPRIELLEAVRDALKDKGPFELYVRTEIALLPAYHRSPRELLSEGTRLLELAIQAKSPYLQVRALVEMSHGARWAGEPELALEHSTEALRLIDQPDGPESMRSVVLRTIASATTDLHDYAAAQEWFEQILQLSVPGSMMEGLDLAILGEIKMELDELDDSEQLLRRAAANFRSVSSYYHLAWPMALLARLAVRRQRTDEAAELVAEVHSWFETLPWSVEIHLRAAEADLAIATGNHEAGREILLATIKKAEDRGDSQFATAYQQILDAHDQAD</sequence>
<dbReference type="EMBL" id="BAAAPH010000015">
    <property type="protein sequence ID" value="GAA1585200.1"/>
    <property type="molecule type" value="Genomic_DNA"/>
</dbReference>
<dbReference type="InterPro" id="IPR005158">
    <property type="entry name" value="BTAD"/>
</dbReference>
<dbReference type="Gene3D" id="1.25.40.10">
    <property type="entry name" value="Tetratricopeptide repeat domain"/>
    <property type="match status" value="2"/>
</dbReference>
<dbReference type="InterPro" id="IPR016032">
    <property type="entry name" value="Sig_transdc_resp-reg_C-effctor"/>
</dbReference>
<dbReference type="PROSITE" id="PS51755">
    <property type="entry name" value="OMPR_PHOB"/>
    <property type="match status" value="1"/>
</dbReference>
<dbReference type="Gene3D" id="1.10.10.10">
    <property type="entry name" value="Winged helix-like DNA-binding domain superfamily/Winged helix DNA-binding domain"/>
    <property type="match status" value="1"/>
</dbReference>
<feature type="region of interest" description="Disordered" evidence="6">
    <location>
        <begin position="477"/>
        <end position="497"/>
    </location>
</feature>
<dbReference type="InterPro" id="IPR011990">
    <property type="entry name" value="TPR-like_helical_dom_sf"/>
</dbReference>
<keyword evidence="3 5" id="KW-0238">DNA-binding</keyword>
<dbReference type="Pfam" id="PF03704">
    <property type="entry name" value="BTAD"/>
    <property type="match status" value="1"/>
</dbReference>
<evidence type="ECO:0000256" key="6">
    <source>
        <dbReference type="SAM" id="MobiDB-lite"/>
    </source>
</evidence>
<evidence type="ECO:0000259" key="7">
    <source>
        <dbReference type="PROSITE" id="PS51755"/>
    </source>
</evidence>
<dbReference type="PRINTS" id="PR00364">
    <property type="entry name" value="DISEASERSIST"/>
</dbReference>
<accession>A0ABP4PMA1</accession>
<dbReference type="InterPro" id="IPR001867">
    <property type="entry name" value="OmpR/PhoB-type_DNA-bd"/>
</dbReference>
<gene>
    <name evidence="8" type="ORF">GCM10009804_46840</name>
</gene>
<feature type="compositionally biased region" description="Polar residues" evidence="6">
    <location>
        <begin position="480"/>
        <end position="497"/>
    </location>
</feature>